<evidence type="ECO:0000313" key="2">
    <source>
        <dbReference type="EMBL" id="CAH1425789.1"/>
    </source>
</evidence>
<dbReference type="EMBL" id="CAKMRJ010002223">
    <property type="protein sequence ID" value="CAH1425789.1"/>
    <property type="molecule type" value="Genomic_DNA"/>
</dbReference>
<dbReference type="AlphaFoldDB" id="A0AAU9MHX1"/>
<evidence type="ECO:0000256" key="1">
    <source>
        <dbReference type="SAM" id="Phobius"/>
    </source>
</evidence>
<protein>
    <submittedName>
        <fullName evidence="2">Uncharacterized protein</fullName>
    </submittedName>
</protein>
<reference evidence="2 3" key="1">
    <citation type="submission" date="2022-01" db="EMBL/GenBank/DDBJ databases">
        <authorList>
            <person name="Xiong W."/>
            <person name="Schranz E."/>
        </authorList>
    </citation>
    <scope>NUCLEOTIDE SEQUENCE [LARGE SCALE GENOMIC DNA]</scope>
</reference>
<feature type="transmembrane region" description="Helical" evidence="1">
    <location>
        <begin position="71"/>
        <end position="88"/>
    </location>
</feature>
<dbReference type="Proteomes" id="UP001157418">
    <property type="component" value="Unassembled WGS sequence"/>
</dbReference>
<keyword evidence="1" id="KW-0812">Transmembrane</keyword>
<sequence length="91" mass="11189">MQVFFMWKDKEMDKGYYKDQLRKMRFELKRKEDFSEVSKVQKKLVKLQQAMEVYKQVFETQLTELMKQNNALKWGIFVMVIIVIVMWLKCP</sequence>
<gene>
    <name evidence="2" type="ORF">LVIROSA_LOCUS12908</name>
</gene>
<keyword evidence="3" id="KW-1185">Reference proteome</keyword>
<evidence type="ECO:0000313" key="3">
    <source>
        <dbReference type="Proteomes" id="UP001157418"/>
    </source>
</evidence>
<keyword evidence="1" id="KW-1133">Transmembrane helix</keyword>
<name>A0AAU9MHX1_9ASTR</name>
<proteinExistence type="predicted"/>
<keyword evidence="1" id="KW-0472">Membrane</keyword>
<comment type="caution">
    <text evidence="2">The sequence shown here is derived from an EMBL/GenBank/DDBJ whole genome shotgun (WGS) entry which is preliminary data.</text>
</comment>
<accession>A0AAU9MHX1</accession>
<organism evidence="2 3">
    <name type="scientific">Lactuca virosa</name>
    <dbReference type="NCBI Taxonomy" id="75947"/>
    <lineage>
        <taxon>Eukaryota</taxon>
        <taxon>Viridiplantae</taxon>
        <taxon>Streptophyta</taxon>
        <taxon>Embryophyta</taxon>
        <taxon>Tracheophyta</taxon>
        <taxon>Spermatophyta</taxon>
        <taxon>Magnoliopsida</taxon>
        <taxon>eudicotyledons</taxon>
        <taxon>Gunneridae</taxon>
        <taxon>Pentapetalae</taxon>
        <taxon>asterids</taxon>
        <taxon>campanulids</taxon>
        <taxon>Asterales</taxon>
        <taxon>Asteraceae</taxon>
        <taxon>Cichorioideae</taxon>
        <taxon>Cichorieae</taxon>
        <taxon>Lactucinae</taxon>
        <taxon>Lactuca</taxon>
    </lineage>
</organism>